<evidence type="ECO:0000259" key="5">
    <source>
        <dbReference type="Pfam" id="PF18313"/>
    </source>
</evidence>
<evidence type="ECO:0000313" key="7">
    <source>
        <dbReference type="Proteomes" id="UP000799439"/>
    </source>
</evidence>
<evidence type="ECO:0000256" key="4">
    <source>
        <dbReference type="SAM" id="MobiDB-lite"/>
    </source>
</evidence>
<dbReference type="PANTHER" id="PTHR18919">
    <property type="entry name" value="ACETYL-COA C-ACYLTRANSFERASE"/>
    <property type="match status" value="1"/>
</dbReference>
<dbReference type="AlphaFoldDB" id="A0A9P4IZW8"/>
<evidence type="ECO:0000313" key="6">
    <source>
        <dbReference type="EMBL" id="KAF2152004.1"/>
    </source>
</evidence>
<dbReference type="Pfam" id="PF18313">
    <property type="entry name" value="TLP1_add_C"/>
    <property type="match status" value="1"/>
</dbReference>
<dbReference type="SUPFAM" id="SSF53901">
    <property type="entry name" value="Thiolase-like"/>
    <property type="match status" value="1"/>
</dbReference>
<evidence type="ECO:0000256" key="3">
    <source>
        <dbReference type="ARBA" id="ARBA00023315"/>
    </source>
</evidence>
<dbReference type="Gene3D" id="2.40.50.840">
    <property type="match status" value="1"/>
</dbReference>
<dbReference type="EMBL" id="ML996087">
    <property type="protein sequence ID" value="KAF2152004.1"/>
    <property type="molecule type" value="Genomic_DNA"/>
</dbReference>
<gene>
    <name evidence="6" type="ORF">K461DRAFT_328348</name>
</gene>
<accession>A0A9P4IZW8</accession>
<feature type="domain" description="Thiolase-like protein type 1 additional C-terminal" evidence="5">
    <location>
        <begin position="443"/>
        <end position="514"/>
    </location>
</feature>
<dbReference type="InterPro" id="IPR040771">
    <property type="entry name" value="TLP1_add_C"/>
</dbReference>
<protein>
    <submittedName>
        <fullName evidence="6">Thiolase</fullName>
    </submittedName>
</protein>
<comment type="similarity">
    <text evidence="1">Belongs to the thiolase-like superfamily. Thiolase family.</text>
</comment>
<evidence type="ECO:0000256" key="1">
    <source>
        <dbReference type="ARBA" id="ARBA00010982"/>
    </source>
</evidence>
<dbReference type="Proteomes" id="UP000799439">
    <property type="component" value="Unassembled WGS sequence"/>
</dbReference>
<keyword evidence="3" id="KW-0012">Acyltransferase</keyword>
<dbReference type="OrthoDB" id="435240at2759"/>
<dbReference type="InterPro" id="IPR016039">
    <property type="entry name" value="Thiolase-like"/>
</dbReference>
<name>A0A9P4IZW8_9PEZI</name>
<keyword evidence="2" id="KW-0808">Transferase</keyword>
<dbReference type="Gene3D" id="3.40.47.10">
    <property type="match status" value="1"/>
</dbReference>
<dbReference type="GO" id="GO:0016746">
    <property type="term" value="F:acyltransferase activity"/>
    <property type="evidence" value="ECO:0007669"/>
    <property type="project" value="UniProtKB-KW"/>
</dbReference>
<feature type="region of interest" description="Disordered" evidence="4">
    <location>
        <begin position="504"/>
        <end position="532"/>
    </location>
</feature>
<evidence type="ECO:0000256" key="2">
    <source>
        <dbReference type="ARBA" id="ARBA00022679"/>
    </source>
</evidence>
<organism evidence="6 7">
    <name type="scientific">Myriangium duriaei CBS 260.36</name>
    <dbReference type="NCBI Taxonomy" id="1168546"/>
    <lineage>
        <taxon>Eukaryota</taxon>
        <taxon>Fungi</taxon>
        <taxon>Dikarya</taxon>
        <taxon>Ascomycota</taxon>
        <taxon>Pezizomycotina</taxon>
        <taxon>Dothideomycetes</taxon>
        <taxon>Dothideomycetidae</taxon>
        <taxon>Myriangiales</taxon>
        <taxon>Myriangiaceae</taxon>
        <taxon>Myriangium</taxon>
    </lineage>
</organism>
<keyword evidence="7" id="KW-1185">Reference proteome</keyword>
<comment type="caution">
    <text evidence="6">The sequence shown here is derived from an EMBL/GenBank/DDBJ whole genome shotgun (WGS) entry which is preliminary data.</text>
</comment>
<reference evidence="6" key="1">
    <citation type="journal article" date="2020" name="Stud. Mycol.">
        <title>101 Dothideomycetes genomes: a test case for predicting lifestyles and emergence of pathogens.</title>
        <authorList>
            <person name="Haridas S."/>
            <person name="Albert R."/>
            <person name="Binder M."/>
            <person name="Bloem J."/>
            <person name="Labutti K."/>
            <person name="Salamov A."/>
            <person name="Andreopoulos B."/>
            <person name="Baker S."/>
            <person name="Barry K."/>
            <person name="Bills G."/>
            <person name="Bluhm B."/>
            <person name="Cannon C."/>
            <person name="Castanera R."/>
            <person name="Culley D."/>
            <person name="Daum C."/>
            <person name="Ezra D."/>
            <person name="Gonzalez J."/>
            <person name="Henrissat B."/>
            <person name="Kuo A."/>
            <person name="Liang C."/>
            <person name="Lipzen A."/>
            <person name="Lutzoni F."/>
            <person name="Magnuson J."/>
            <person name="Mondo S."/>
            <person name="Nolan M."/>
            <person name="Ohm R."/>
            <person name="Pangilinan J."/>
            <person name="Park H.-J."/>
            <person name="Ramirez L."/>
            <person name="Alfaro M."/>
            <person name="Sun H."/>
            <person name="Tritt A."/>
            <person name="Yoshinaga Y."/>
            <person name="Zwiers L.-H."/>
            <person name="Turgeon B."/>
            <person name="Goodwin S."/>
            <person name="Spatafora J."/>
            <person name="Crous P."/>
            <person name="Grigoriev I."/>
        </authorList>
    </citation>
    <scope>NUCLEOTIDE SEQUENCE</scope>
    <source>
        <strain evidence="6">CBS 260.36</strain>
    </source>
</reference>
<sequence length="532" mass="59080">MYVPPEEREPVIIGVGDIVNREPLNPLDPRRLIHDAVEAAIFDTDLESSLELRQAVKEVIIVKPWTWSYSDLPRHVAKDCSLGDGDSEWPINTRESEHGGHNPLKALDRACREVIKGQQGVCVIAGGEALATLAEYFKKDRPHPPRNWQQVDKSEVKVFSPTTAELPAHTLGSKHGIGAPIQVYPLYENAWRAHKGQSRAENHAESAKLYAAYAERAAANPNSWSYGRKPETEESIAKVDKRNRMICYPYPLLMNAFNNVNLSAAAIVTSVRTAKRLGVHKDKWIYCLSGGGTNEDKDFWKRKSFIHSAAIAQTIDKVIDASGYKAEDIHLTDFYSCFPIVPKLAAEHLGRKLDVNTSLLGGLTSFGGAGNNYSMHAVTEMTRQLRDARRKSSDTTNGLILANGGVLTSQFAAFMSTHSRPDRRMYPMLQLLPDVMGFEHRGPIVVAQADGEAIVETYTVDFNRDGTPRRGHIVGRLKDGKRFLANHADRETLAELIGEEKPEPIGRRGWVRNNPTTGVNEFSFGEAPKGKL</sequence>
<proteinExistence type="inferred from homology"/>
<dbReference type="PANTHER" id="PTHR18919:SF139">
    <property type="entry name" value="THIOLASE-LIKE PROTEIN TYPE 1 ADDITIONAL C-TERMINAL DOMAIN-CONTAINING PROTEIN"/>
    <property type="match status" value="1"/>
</dbReference>